<proteinExistence type="predicted"/>
<evidence type="ECO:0000313" key="4">
    <source>
        <dbReference type="Proteomes" id="UP001177140"/>
    </source>
</evidence>
<dbReference type="PANTHER" id="PTHR31988">
    <property type="entry name" value="ESTERASE, PUTATIVE (DUF303)-RELATED"/>
    <property type="match status" value="1"/>
</dbReference>
<evidence type="ECO:0000259" key="2">
    <source>
        <dbReference type="Pfam" id="PF03629"/>
    </source>
</evidence>
<evidence type="ECO:0000313" key="3">
    <source>
        <dbReference type="EMBL" id="MCL7024734.1"/>
    </source>
</evidence>
<dbReference type="Proteomes" id="UP001177140">
    <property type="component" value="Unassembled WGS sequence"/>
</dbReference>
<dbReference type="GO" id="GO:0016787">
    <property type="term" value="F:hydrolase activity"/>
    <property type="evidence" value="ECO:0007669"/>
    <property type="project" value="UniProtKB-KW"/>
</dbReference>
<gene>
    <name evidence="3" type="ORF">MKW94_005382</name>
</gene>
<dbReference type="InterPro" id="IPR005181">
    <property type="entry name" value="SASA"/>
</dbReference>
<name>A0AA41RUT5_PAPNU</name>
<dbReference type="AlphaFoldDB" id="A0AA41RUT5"/>
<sequence length="88" mass="9867">MYSKKLKELIMNLRADLQLPMLPFIQVALASGQGHFLGTVRKSTARSKPTEFPLSTDYVHLTTQAEVRVGKMLAKAFYSFNSAAHETH</sequence>
<dbReference type="InterPro" id="IPR052940">
    <property type="entry name" value="Carb_Esterase_6"/>
</dbReference>
<dbReference type="InterPro" id="IPR036514">
    <property type="entry name" value="SGNH_hydro_sf"/>
</dbReference>
<dbReference type="Gene3D" id="3.40.50.1110">
    <property type="entry name" value="SGNH hydrolase"/>
    <property type="match status" value="1"/>
</dbReference>
<keyword evidence="4" id="KW-1185">Reference proteome</keyword>
<protein>
    <recommendedName>
        <fullName evidence="2">Sialate O-acetylesterase domain-containing protein</fullName>
    </recommendedName>
</protein>
<keyword evidence="1" id="KW-0378">Hydrolase</keyword>
<organism evidence="3 4">
    <name type="scientific">Papaver nudicaule</name>
    <name type="common">Iceland poppy</name>
    <dbReference type="NCBI Taxonomy" id="74823"/>
    <lineage>
        <taxon>Eukaryota</taxon>
        <taxon>Viridiplantae</taxon>
        <taxon>Streptophyta</taxon>
        <taxon>Embryophyta</taxon>
        <taxon>Tracheophyta</taxon>
        <taxon>Spermatophyta</taxon>
        <taxon>Magnoliopsida</taxon>
        <taxon>Ranunculales</taxon>
        <taxon>Papaveraceae</taxon>
        <taxon>Papaveroideae</taxon>
        <taxon>Papaver</taxon>
    </lineage>
</organism>
<feature type="domain" description="Sialate O-acetylesterase" evidence="2">
    <location>
        <begin position="2"/>
        <end position="78"/>
    </location>
</feature>
<reference evidence="3" key="1">
    <citation type="submission" date="2022-03" db="EMBL/GenBank/DDBJ databases">
        <title>A functionally conserved STORR gene fusion in Papaver species that diverged 16.8 million years ago.</title>
        <authorList>
            <person name="Catania T."/>
        </authorList>
    </citation>
    <scope>NUCLEOTIDE SEQUENCE</scope>
    <source>
        <strain evidence="3">S-191538</strain>
    </source>
</reference>
<dbReference type="Pfam" id="PF03629">
    <property type="entry name" value="SASA"/>
    <property type="match status" value="1"/>
</dbReference>
<evidence type="ECO:0000256" key="1">
    <source>
        <dbReference type="ARBA" id="ARBA00022801"/>
    </source>
</evidence>
<dbReference type="SUPFAM" id="SSF52266">
    <property type="entry name" value="SGNH hydrolase"/>
    <property type="match status" value="1"/>
</dbReference>
<dbReference type="PANTHER" id="PTHR31988:SF15">
    <property type="entry name" value="ESTERASE, PUTATIVE (DUF303)-RELATED"/>
    <property type="match status" value="1"/>
</dbReference>
<comment type="caution">
    <text evidence="3">The sequence shown here is derived from an EMBL/GenBank/DDBJ whole genome shotgun (WGS) entry which is preliminary data.</text>
</comment>
<accession>A0AA41RUT5</accession>
<dbReference type="EMBL" id="JAJJMA010037706">
    <property type="protein sequence ID" value="MCL7024734.1"/>
    <property type="molecule type" value="Genomic_DNA"/>
</dbReference>